<accession>A0A0E9Q586</accession>
<protein>
    <submittedName>
        <fullName evidence="1">Uncharacterized protein</fullName>
    </submittedName>
</protein>
<proteinExistence type="predicted"/>
<dbReference type="AlphaFoldDB" id="A0A0E9Q586"/>
<evidence type="ECO:0000313" key="1">
    <source>
        <dbReference type="EMBL" id="JAH11702.1"/>
    </source>
</evidence>
<reference evidence="1" key="2">
    <citation type="journal article" date="2015" name="Fish Shellfish Immunol.">
        <title>Early steps in the European eel (Anguilla anguilla)-Vibrio vulnificus interaction in the gills: Role of the RtxA13 toxin.</title>
        <authorList>
            <person name="Callol A."/>
            <person name="Pajuelo D."/>
            <person name="Ebbesson L."/>
            <person name="Teles M."/>
            <person name="MacKenzie S."/>
            <person name="Amaro C."/>
        </authorList>
    </citation>
    <scope>NUCLEOTIDE SEQUENCE</scope>
</reference>
<organism evidence="1">
    <name type="scientific">Anguilla anguilla</name>
    <name type="common">European freshwater eel</name>
    <name type="synonym">Muraena anguilla</name>
    <dbReference type="NCBI Taxonomy" id="7936"/>
    <lineage>
        <taxon>Eukaryota</taxon>
        <taxon>Metazoa</taxon>
        <taxon>Chordata</taxon>
        <taxon>Craniata</taxon>
        <taxon>Vertebrata</taxon>
        <taxon>Euteleostomi</taxon>
        <taxon>Actinopterygii</taxon>
        <taxon>Neopterygii</taxon>
        <taxon>Teleostei</taxon>
        <taxon>Anguilliformes</taxon>
        <taxon>Anguillidae</taxon>
        <taxon>Anguilla</taxon>
    </lineage>
</organism>
<sequence length="30" mass="3856">MRRRKRRRRMSLSEQFHLNDTEQTSFLMML</sequence>
<dbReference type="EMBL" id="GBXM01096875">
    <property type="protein sequence ID" value="JAH11702.1"/>
    <property type="molecule type" value="Transcribed_RNA"/>
</dbReference>
<name>A0A0E9Q586_ANGAN</name>
<reference evidence="1" key="1">
    <citation type="submission" date="2014-11" db="EMBL/GenBank/DDBJ databases">
        <authorList>
            <person name="Amaro Gonzalez C."/>
        </authorList>
    </citation>
    <scope>NUCLEOTIDE SEQUENCE</scope>
</reference>